<gene>
    <name evidence="3" type="ORF">TR51_18570</name>
</gene>
<comment type="caution">
    <text evidence="3">The sequence shown here is derived from an EMBL/GenBank/DDBJ whole genome shotgun (WGS) entry which is preliminary data.</text>
</comment>
<dbReference type="AlphaFoldDB" id="A0A0D0NC21"/>
<evidence type="ECO:0000256" key="2">
    <source>
        <dbReference type="SAM" id="SignalP"/>
    </source>
</evidence>
<reference evidence="3 4" key="1">
    <citation type="submission" date="2015-02" db="EMBL/GenBank/DDBJ databases">
        <title>Draft genome sequence of Kitasatospora griseola MF730-N6, a bafilomycin, terpentecin and satosporin producer.</title>
        <authorList>
            <person name="Arens J.C."/>
            <person name="Haltli B."/>
            <person name="Kerr R.G."/>
        </authorList>
    </citation>
    <scope>NUCLEOTIDE SEQUENCE [LARGE SCALE GENOMIC DNA]</scope>
    <source>
        <strain evidence="3 4">MF730-N6</strain>
    </source>
</reference>
<dbReference type="EMBL" id="JXZB01000002">
    <property type="protein sequence ID" value="KIQ65760.1"/>
    <property type="molecule type" value="Genomic_DNA"/>
</dbReference>
<protein>
    <submittedName>
        <fullName evidence="3">Uncharacterized protein</fullName>
    </submittedName>
</protein>
<feature type="region of interest" description="Disordered" evidence="1">
    <location>
        <begin position="62"/>
        <end position="84"/>
    </location>
</feature>
<proteinExistence type="predicted"/>
<organism evidence="3 4">
    <name type="scientific">Kitasatospora griseola</name>
    <name type="common">Streptomyces griseolosporeus</name>
    <dbReference type="NCBI Taxonomy" id="2064"/>
    <lineage>
        <taxon>Bacteria</taxon>
        <taxon>Bacillati</taxon>
        <taxon>Actinomycetota</taxon>
        <taxon>Actinomycetes</taxon>
        <taxon>Kitasatosporales</taxon>
        <taxon>Streptomycetaceae</taxon>
        <taxon>Kitasatospora</taxon>
    </lineage>
</organism>
<sequence>MKLHRLTRLTRRIESFAAALVLAAGAFTGASPAHAANSCEGAVRCLSQPYAGTGQVVSKEISTAGASSGSATRGTRTGSFTRLG</sequence>
<evidence type="ECO:0000313" key="4">
    <source>
        <dbReference type="Proteomes" id="UP000032066"/>
    </source>
</evidence>
<evidence type="ECO:0000313" key="3">
    <source>
        <dbReference type="EMBL" id="KIQ65760.1"/>
    </source>
</evidence>
<accession>A0A0D0NC21</accession>
<feature type="chain" id="PRO_5002217740" evidence="2">
    <location>
        <begin position="36"/>
        <end position="84"/>
    </location>
</feature>
<dbReference type="Proteomes" id="UP000032066">
    <property type="component" value="Unassembled WGS sequence"/>
</dbReference>
<keyword evidence="2" id="KW-0732">Signal</keyword>
<evidence type="ECO:0000256" key="1">
    <source>
        <dbReference type="SAM" id="MobiDB-lite"/>
    </source>
</evidence>
<keyword evidence="4" id="KW-1185">Reference proteome</keyword>
<dbReference type="RefSeq" id="WP_043912113.1">
    <property type="nucleotide sequence ID" value="NZ_JXZB01000002.1"/>
</dbReference>
<feature type="signal peptide" evidence="2">
    <location>
        <begin position="1"/>
        <end position="35"/>
    </location>
</feature>
<dbReference type="PATRIC" id="fig|2064.6.peg.3983"/>
<name>A0A0D0NC21_KITGR</name>